<proteinExistence type="inferred from homology"/>
<dbReference type="Proteomes" id="UP000595618">
    <property type="component" value="Chromosome"/>
</dbReference>
<dbReference type="GO" id="GO:0004672">
    <property type="term" value="F:protein kinase activity"/>
    <property type="evidence" value="ECO:0007669"/>
    <property type="project" value="InterPro"/>
</dbReference>
<feature type="domain" description="Protein kinase" evidence="4">
    <location>
        <begin position="85"/>
        <end position="330"/>
    </location>
</feature>
<dbReference type="InterPro" id="IPR008271">
    <property type="entry name" value="Ser/Thr_kinase_AS"/>
</dbReference>
<name>A0A7T5RJG0_9BACT</name>
<evidence type="ECO:0000259" key="5">
    <source>
        <dbReference type="PROSITE" id="PS50076"/>
    </source>
</evidence>
<gene>
    <name evidence="6" type="ORF">HYW89_04490</name>
</gene>
<dbReference type="GO" id="GO:0005524">
    <property type="term" value="F:ATP binding"/>
    <property type="evidence" value="ECO:0007669"/>
    <property type="project" value="UniProtKB-KW"/>
</dbReference>
<evidence type="ECO:0000256" key="1">
    <source>
        <dbReference type="ARBA" id="ARBA00008874"/>
    </source>
</evidence>
<dbReference type="SMART" id="SM00220">
    <property type="entry name" value="S_TKc"/>
    <property type="match status" value="1"/>
</dbReference>
<evidence type="ECO:0000313" key="6">
    <source>
        <dbReference type="EMBL" id="QQG45224.1"/>
    </source>
</evidence>
<dbReference type="CDD" id="cd14014">
    <property type="entry name" value="STKc_PknB_like"/>
    <property type="match status" value="1"/>
</dbReference>
<keyword evidence="3" id="KW-0067">ATP-binding</keyword>
<feature type="domain" description="J" evidence="5">
    <location>
        <begin position="9"/>
        <end position="74"/>
    </location>
</feature>
<dbReference type="PRINTS" id="PR00625">
    <property type="entry name" value="JDOMAIN"/>
</dbReference>
<evidence type="ECO:0000256" key="3">
    <source>
        <dbReference type="ARBA" id="ARBA00022840"/>
    </source>
</evidence>
<dbReference type="PROSITE" id="PS50011">
    <property type="entry name" value="PROTEIN_KINASE_DOM"/>
    <property type="match status" value="1"/>
</dbReference>
<keyword evidence="2" id="KW-0547">Nucleotide-binding</keyword>
<dbReference type="PANTHER" id="PTHR45832:SF22">
    <property type="entry name" value="SERINE_THREONINE-PROTEIN KINASE SAMKA-RELATED"/>
    <property type="match status" value="1"/>
</dbReference>
<dbReference type="InterPro" id="IPR011009">
    <property type="entry name" value="Kinase-like_dom_sf"/>
</dbReference>
<dbReference type="InterPro" id="IPR000719">
    <property type="entry name" value="Prot_kinase_dom"/>
</dbReference>
<keyword evidence="6" id="KW-0808">Transferase</keyword>
<dbReference type="SMART" id="SM00271">
    <property type="entry name" value="DnaJ"/>
    <property type="match status" value="1"/>
</dbReference>
<dbReference type="Pfam" id="PF00069">
    <property type="entry name" value="Pkinase"/>
    <property type="match status" value="1"/>
</dbReference>
<reference evidence="6 7" key="1">
    <citation type="submission" date="2020-07" db="EMBL/GenBank/DDBJ databases">
        <title>Huge and variable diversity of episymbiotic CPR bacteria and DPANN archaea in groundwater ecosystems.</title>
        <authorList>
            <person name="He C.Y."/>
            <person name="Keren R."/>
            <person name="Whittaker M."/>
            <person name="Farag I.F."/>
            <person name="Doudna J."/>
            <person name="Cate J.H.D."/>
            <person name="Banfield J.F."/>
        </authorList>
    </citation>
    <scope>NUCLEOTIDE SEQUENCE [LARGE SCALE GENOMIC DNA]</scope>
    <source>
        <strain evidence="6">NC_groundwater_541_Ag_S-0.1um_46_50</strain>
    </source>
</reference>
<dbReference type="Gene3D" id="1.10.287.110">
    <property type="entry name" value="DnaJ domain"/>
    <property type="match status" value="1"/>
</dbReference>
<accession>A0A7T5RJG0</accession>
<dbReference type="SUPFAM" id="SSF56112">
    <property type="entry name" value="Protein kinase-like (PK-like)"/>
    <property type="match status" value="1"/>
</dbReference>
<protein>
    <submittedName>
        <fullName evidence="6">Protein kinase</fullName>
    </submittedName>
</protein>
<dbReference type="Gene3D" id="1.10.510.10">
    <property type="entry name" value="Transferase(Phosphotransferase) domain 1"/>
    <property type="match status" value="1"/>
</dbReference>
<dbReference type="PANTHER" id="PTHR45832">
    <property type="entry name" value="SERINE/THREONINE-PROTEIN KINASE SAMKA-RELATED-RELATED"/>
    <property type="match status" value="1"/>
</dbReference>
<comment type="similarity">
    <text evidence="1">Belongs to the protein kinase superfamily. STE Ser/Thr protein kinase family. STE20 subfamily.</text>
</comment>
<evidence type="ECO:0000259" key="4">
    <source>
        <dbReference type="PROSITE" id="PS50011"/>
    </source>
</evidence>
<dbReference type="PROSITE" id="PS00108">
    <property type="entry name" value="PROTEIN_KINASE_ST"/>
    <property type="match status" value="1"/>
</dbReference>
<dbReference type="InterPro" id="IPR001623">
    <property type="entry name" value="DnaJ_domain"/>
</dbReference>
<organism evidence="6 7">
    <name type="scientific">Candidatus Sungiibacteriota bacterium</name>
    <dbReference type="NCBI Taxonomy" id="2750080"/>
    <lineage>
        <taxon>Bacteria</taxon>
        <taxon>Candidatus Sungiibacteriota</taxon>
    </lineage>
</organism>
<dbReference type="AlphaFoldDB" id="A0A7T5RJG0"/>
<evidence type="ECO:0000256" key="2">
    <source>
        <dbReference type="ARBA" id="ARBA00022741"/>
    </source>
</evidence>
<keyword evidence="6" id="KW-0418">Kinase</keyword>
<dbReference type="CDD" id="cd06257">
    <property type="entry name" value="DnaJ"/>
    <property type="match status" value="1"/>
</dbReference>
<dbReference type="Pfam" id="PF00226">
    <property type="entry name" value="DnaJ"/>
    <property type="match status" value="1"/>
</dbReference>
<evidence type="ECO:0000313" key="7">
    <source>
        <dbReference type="Proteomes" id="UP000595618"/>
    </source>
</evidence>
<dbReference type="InterPro" id="IPR036869">
    <property type="entry name" value="J_dom_sf"/>
</dbReference>
<dbReference type="SUPFAM" id="SSF46565">
    <property type="entry name" value="Chaperone J-domain"/>
    <property type="match status" value="1"/>
</dbReference>
<dbReference type="PROSITE" id="PS50076">
    <property type="entry name" value="DNAJ_2"/>
    <property type="match status" value="1"/>
</dbReference>
<sequence length="351" mass="39643">MAHARSIEELYEVLEVSLKASPEVLHAAFRALMAKHHPDPPNRTEADEERAKEVSEAYAVLSDPRARARYEHRFRDLTGKIVGEYRILAKIAEGGFGCTYKAEHMTIGEPVCIKHCHNLDPFDEAILIEEAKAMWDLRHYSVPAVRGLLRMPDGKLALVMSYIPGPTLTQLVEKLSENSRRLDPEHVAWVTERVLNALRYIHYQGIVHGDLKPHNIIVEPDKHLASVVDFGLSKIKPKAKSGSKGYTEFFSAPEVIAGGTILPEADMYSLGMTMIYALSGDPDCLLRKEVPTNTPLPMQKFIKKLIVRDPLSRPKWPSSPNEMDLWDEFLEIRRESFGRSRSSLKPIPGFN</sequence>
<dbReference type="EMBL" id="CP066690">
    <property type="protein sequence ID" value="QQG45224.1"/>
    <property type="molecule type" value="Genomic_DNA"/>
</dbReference>
<dbReference type="InterPro" id="IPR051931">
    <property type="entry name" value="PAK3-like"/>
</dbReference>